<feature type="compositionally biased region" description="Polar residues" evidence="1">
    <location>
        <begin position="1"/>
        <end position="15"/>
    </location>
</feature>
<reference evidence="2" key="1">
    <citation type="journal article" date="2013" name="Nat. Biotechnol.">
        <title>Draft genome sequence of chickpea (Cicer arietinum) provides a resource for trait improvement.</title>
        <authorList>
            <person name="Varshney R.K."/>
            <person name="Song C."/>
            <person name="Saxena R.K."/>
            <person name="Azam S."/>
            <person name="Yu S."/>
            <person name="Sharpe A.G."/>
            <person name="Cannon S."/>
            <person name="Baek J."/>
            <person name="Rosen B.D."/>
            <person name="Tar'an B."/>
            <person name="Millan T."/>
            <person name="Zhang X."/>
            <person name="Ramsay L.D."/>
            <person name="Iwata A."/>
            <person name="Wang Y."/>
            <person name="Nelson W."/>
            <person name="Farmer A.D."/>
            <person name="Gaur P.M."/>
            <person name="Soderlund C."/>
            <person name="Penmetsa R.V."/>
            <person name="Xu C."/>
            <person name="Bharti A.K."/>
            <person name="He W."/>
            <person name="Winter P."/>
            <person name="Zhao S."/>
            <person name="Hane J.K."/>
            <person name="Carrasquilla-Garcia N."/>
            <person name="Condie J.A."/>
            <person name="Upadhyaya H.D."/>
            <person name="Luo M.C."/>
            <person name="Thudi M."/>
            <person name="Gowda C.L."/>
            <person name="Singh N.P."/>
            <person name="Lichtenzveig J."/>
            <person name="Gali K.K."/>
            <person name="Rubio J."/>
            <person name="Nadarajan N."/>
            <person name="Dolezel J."/>
            <person name="Bansal K.C."/>
            <person name="Xu X."/>
            <person name="Edwards D."/>
            <person name="Zhang G."/>
            <person name="Kahl G."/>
            <person name="Gil J."/>
            <person name="Singh K.B."/>
            <person name="Datta S.K."/>
            <person name="Jackson S.A."/>
            <person name="Wang J."/>
            <person name="Cook D.R."/>
        </authorList>
    </citation>
    <scope>NUCLEOTIDE SEQUENCE [LARGE SCALE GENOMIC DNA]</scope>
    <source>
        <strain evidence="2">cv. CDC Frontier</strain>
    </source>
</reference>
<accession>A0A1S2YU00</accession>
<dbReference type="AlphaFoldDB" id="A0A1S2YU00"/>
<feature type="region of interest" description="Disordered" evidence="1">
    <location>
        <begin position="1"/>
        <end position="25"/>
    </location>
</feature>
<reference evidence="3" key="2">
    <citation type="submission" date="2025-08" db="UniProtKB">
        <authorList>
            <consortium name="RefSeq"/>
        </authorList>
    </citation>
    <scope>IDENTIFICATION</scope>
    <source>
        <tissue evidence="3">Etiolated seedlings</tissue>
    </source>
</reference>
<protein>
    <submittedName>
        <fullName evidence="3">Uncharacterized protein LOC101512356</fullName>
    </submittedName>
</protein>
<sequence length="111" mass="12763">MSENLNSRSSGVSNEAHNEPLKNRRMIEIKASNECYEKMPSMANKAKVENIVVKKGKDDISKSTLSAHEKFYVMNKMRKDNNKRRSFLPYKPNLLGIFTNMNGLSRSLHPF</sequence>
<organism evidence="2 3">
    <name type="scientific">Cicer arietinum</name>
    <name type="common">Chickpea</name>
    <name type="synonym">Garbanzo</name>
    <dbReference type="NCBI Taxonomy" id="3827"/>
    <lineage>
        <taxon>Eukaryota</taxon>
        <taxon>Viridiplantae</taxon>
        <taxon>Streptophyta</taxon>
        <taxon>Embryophyta</taxon>
        <taxon>Tracheophyta</taxon>
        <taxon>Spermatophyta</taxon>
        <taxon>Magnoliopsida</taxon>
        <taxon>eudicotyledons</taxon>
        <taxon>Gunneridae</taxon>
        <taxon>Pentapetalae</taxon>
        <taxon>rosids</taxon>
        <taxon>fabids</taxon>
        <taxon>Fabales</taxon>
        <taxon>Fabaceae</taxon>
        <taxon>Papilionoideae</taxon>
        <taxon>50 kb inversion clade</taxon>
        <taxon>NPAAA clade</taxon>
        <taxon>Hologalegina</taxon>
        <taxon>IRL clade</taxon>
        <taxon>Cicereae</taxon>
        <taxon>Cicer</taxon>
    </lineage>
</organism>
<dbReference type="Proteomes" id="UP000087171">
    <property type="component" value="Chromosome Ca7"/>
</dbReference>
<keyword evidence="2" id="KW-1185">Reference proteome</keyword>
<feature type="compositionally biased region" description="Basic and acidic residues" evidence="1">
    <location>
        <begin position="16"/>
        <end position="25"/>
    </location>
</feature>
<evidence type="ECO:0000313" key="2">
    <source>
        <dbReference type="Proteomes" id="UP000087171"/>
    </source>
</evidence>
<evidence type="ECO:0000313" key="3">
    <source>
        <dbReference type="RefSeq" id="XP_004509891.1"/>
    </source>
</evidence>
<dbReference type="PANTHER" id="PTHR33095:SF114">
    <property type="entry name" value="DUF1645 FAMILY PROTEIN"/>
    <property type="match status" value="1"/>
</dbReference>
<proteinExistence type="predicted"/>
<dbReference type="PaxDb" id="3827-XP_004509891.1"/>
<dbReference type="RefSeq" id="XP_004509891.1">
    <property type="nucleotide sequence ID" value="XM_004509834.1"/>
</dbReference>
<dbReference type="PANTHER" id="PTHR33095">
    <property type="entry name" value="OS07G0619500 PROTEIN"/>
    <property type="match status" value="1"/>
</dbReference>
<name>A0A1S2YU00_CICAR</name>
<evidence type="ECO:0000256" key="1">
    <source>
        <dbReference type="SAM" id="MobiDB-lite"/>
    </source>
</evidence>
<gene>
    <name evidence="3" type="primary">LOC101512356</name>
</gene>
<dbReference type="OrthoDB" id="1426886at2759"/>